<proteinExistence type="predicted"/>
<dbReference type="AlphaFoldDB" id="A0A0C5VQW6"/>
<evidence type="ECO:0000256" key="1">
    <source>
        <dbReference type="SAM" id="Phobius"/>
    </source>
</evidence>
<dbReference type="InterPro" id="IPR017850">
    <property type="entry name" value="Alkaline_phosphatase_core_sf"/>
</dbReference>
<dbReference type="PANTHER" id="PTHR43751:SF3">
    <property type="entry name" value="SULFATASE N-TERMINAL DOMAIN-CONTAINING PROTEIN"/>
    <property type="match status" value="1"/>
</dbReference>
<dbReference type="Pfam" id="PF00884">
    <property type="entry name" value="Sulfatase"/>
    <property type="match status" value="1"/>
</dbReference>
<dbReference type="PIRSF" id="PIRSF004950">
    <property type="entry name" value="Mmb_sulf_HI0842"/>
    <property type="match status" value="1"/>
</dbReference>
<dbReference type="KEGG" id="gsn:YC6258_00599"/>
<protein>
    <submittedName>
        <fullName evidence="4">Putative hydrolase of alkaline phosphatase superfamily</fullName>
    </submittedName>
</protein>
<keyword evidence="1" id="KW-0472">Membrane</keyword>
<dbReference type="Gene3D" id="3.40.720.10">
    <property type="entry name" value="Alkaline Phosphatase, subunit A"/>
    <property type="match status" value="1"/>
</dbReference>
<dbReference type="OrthoDB" id="9803751at2"/>
<dbReference type="InterPro" id="IPR012159">
    <property type="entry name" value="YejM-like"/>
</dbReference>
<gene>
    <name evidence="4" type="ORF">YC6258_00599</name>
</gene>
<dbReference type="Proteomes" id="UP000032266">
    <property type="component" value="Chromosome"/>
</dbReference>
<dbReference type="SUPFAM" id="SSF53649">
    <property type="entry name" value="Alkaline phosphatase-like"/>
    <property type="match status" value="1"/>
</dbReference>
<evidence type="ECO:0000313" key="4">
    <source>
        <dbReference type="EMBL" id="AJQ92649.1"/>
    </source>
</evidence>
<dbReference type="InterPro" id="IPR000917">
    <property type="entry name" value="Sulfatase_N"/>
</dbReference>
<dbReference type="HOGENOM" id="CLU_030247_1_0_6"/>
<dbReference type="Pfam" id="PF11893">
    <property type="entry name" value="DUF3413"/>
    <property type="match status" value="1"/>
</dbReference>
<dbReference type="RefSeq" id="WP_044615660.1">
    <property type="nucleotide sequence ID" value="NZ_CP007142.1"/>
</dbReference>
<dbReference type="InterPro" id="IPR024588">
    <property type="entry name" value="YejM_N"/>
</dbReference>
<dbReference type="PATRIC" id="fig|1445510.3.peg.586"/>
<keyword evidence="5" id="KW-1185">Reference proteome</keyword>
<evidence type="ECO:0000313" key="5">
    <source>
        <dbReference type="Proteomes" id="UP000032266"/>
    </source>
</evidence>
<feature type="transmembrane region" description="Helical" evidence="1">
    <location>
        <begin position="121"/>
        <end position="145"/>
    </location>
</feature>
<dbReference type="PANTHER" id="PTHR43751">
    <property type="entry name" value="SULFATASE"/>
    <property type="match status" value="1"/>
</dbReference>
<dbReference type="EMBL" id="CP007142">
    <property type="protein sequence ID" value="AJQ92649.1"/>
    <property type="molecule type" value="Genomic_DNA"/>
</dbReference>
<sequence>MLKVIKSNLAFFLKTCVFSIVIVSLIITRNAMMAASPDTYLGQIYYPLAVTGQAYMLHLVLLIIFTVISWLPKRLFNGLLVIILTSLNFTLLLDSQLFQLYRFHLDMFFIKMFFIDMDGMGVSYGTVGLGVGVLLAILLLFIALTQYAPRLLSNGKTAAFWSLLFVSTLIGQCIHAWAYAHSMREVVSFSQVIPWYQPLIANDDIQKWGLLNESLRQDNLNISVKSSGTFHYPKSPLQCQESKEDYNIVYIVLESWRFDQLKPEIVPNIYQIGKESLMFTHHLSGGNVTDKGLFSLMYGTSAIYWEDALGAGSEPALVSALKQKDYQFYILANQNIERTKAQDLFFKGITAIQNHQEGSSTEGDQGLGPKLMTAIDNHPNQSFFSFLFFNSTHYRYLTPEGFKKPFLPAEMIEVSEVDNTTDPTPYLNQYFNAGHFIDQLVGQIRSGLEQRNLWDKTIVVITGDHGEEFNESGKNYWGHGSNFSRYQLQVPLVIHWPGKQELIEHRTTHEDISPTLAIEAIGCENTYGDISTGSSLFSRDKRTLIAQSYVNTAIIENRTVNELYPGYIKVYDLNDINEHAKSPEGLLQATQEIKSHFRIQN</sequence>
<keyword evidence="1" id="KW-1133">Transmembrane helix</keyword>
<keyword evidence="4" id="KW-0378">Hydrolase</keyword>
<feature type="transmembrane region" description="Helical" evidence="1">
    <location>
        <begin position="44"/>
        <end position="71"/>
    </location>
</feature>
<dbReference type="STRING" id="1445510.YC6258_00599"/>
<feature type="transmembrane region" description="Helical" evidence="1">
    <location>
        <begin position="78"/>
        <end position="101"/>
    </location>
</feature>
<name>A0A0C5VQW6_9GAMM</name>
<feature type="transmembrane region" description="Helical" evidence="1">
    <location>
        <begin position="157"/>
        <end position="180"/>
    </location>
</feature>
<reference evidence="4 5" key="1">
    <citation type="submission" date="2014-01" db="EMBL/GenBank/DDBJ databases">
        <title>Full genme sequencing of cellulolytic bacterium Gynuella sunshinyii YC6258T gen. nov., sp. nov.</title>
        <authorList>
            <person name="Khan H."/>
            <person name="Chung E.J."/>
            <person name="Chung Y.R."/>
        </authorList>
    </citation>
    <scope>NUCLEOTIDE SEQUENCE [LARGE SCALE GENOMIC DNA]</scope>
    <source>
        <strain evidence="4 5">YC6258</strain>
    </source>
</reference>
<feature type="transmembrane region" description="Helical" evidence="1">
    <location>
        <begin position="12"/>
        <end position="32"/>
    </location>
</feature>
<dbReference type="GO" id="GO:0016787">
    <property type="term" value="F:hydrolase activity"/>
    <property type="evidence" value="ECO:0007669"/>
    <property type="project" value="UniProtKB-KW"/>
</dbReference>
<evidence type="ECO:0000259" key="3">
    <source>
        <dbReference type="Pfam" id="PF11893"/>
    </source>
</evidence>
<dbReference type="CDD" id="cd16148">
    <property type="entry name" value="sulfatase_like"/>
    <property type="match status" value="1"/>
</dbReference>
<accession>A0A0C5VQW6</accession>
<dbReference type="InterPro" id="IPR052701">
    <property type="entry name" value="GAG_Ulvan_Degrading_Sulfatases"/>
</dbReference>
<feature type="domain" description="Inner membrane protein YejM N-terminal" evidence="3">
    <location>
        <begin position="6"/>
        <end position="239"/>
    </location>
</feature>
<organism evidence="4 5">
    <name type="scientific">Gynuella sunshinyii YC6258</name>
    <dbReference type="NCBI Taxonomy" id="1445510"/>
    <lineage>
        <taxon>Bacteria</taxon>
        <taxon>Pseudomonadati</taxon>
        <taxon>Pseudomonadota</taxon>
        <taxon>Gammaproteobacteria</taxon>
        <taxon>Oceanospirillales</taxon>
        <taxon>Saccharospirillaceae</taxon>
        <taxon>Gynuella</taxon>
    </lineage>
</organism>
<keyword evidence="1" id="KW-0812">Transmembrane</keyword>
<feature type="domain" description="Sulfatase N-terminal" evidence="2">
    <location>
        <begin position="247"/>
        <end position="516"/>
    </location>
</feature>
<evidence type="ECO:0000259" key="2">
    <source>
        <dbReference type="Pfam" id="PF00884"/>
    </source>
</evidence>